<dbReference type="PANTHER" id="PTHR11908:SF123">
    <property type="entry name" value="ALDEHYDE OXIDOREDUCTASE MOLYBDENUM-BINDING SUBUNIT PAOC"/>
    <property type="match status" value="1"/>
</dbReference>
<dbReference type="PANTHER" id="PTHR11908">
    <property type="entry name" value="XANTHINE DEHYDROGENASE"/>
    <property type="match status" value="1"/>
</dbReference>
<dbReference type="InterPro" id="IPR000674">
    <property type="entry name" value="Ald_Oxase/Xan_DH_a/b"/>
</dbReference>
<evidence type="ECO:0000313" key="4">
    <source>
        <dbReference type="Proteomes" id="UP000585437"/>
    </source>
</evidence>
<dbReference type="Gene3D" id="3.90.1170.50">
    <property type="entry name" value="Aldehyde oxidase/xanthine dehydrogenase, a/b hammerhead"/>
    <property type="match status" value="1"/>
</dbReference>
<protein>
    <submittedName>
        <fullName evidence="3">Xanthine dehydrogenase YagR molybdenum-binding subunit</fullName>
        <ecNumber evidence="3">1.17.1.4</ecNumber>
    </submittedName>
</protein>
<dbReference type="EMBL" id="JACHBU010000013">
    <property type="protein sequence ID" value="MBB6511000.1"/>
    <property type="molecule type" value="Genomic_DNA"/>
</dbReference>
<dbReference type="InterPro" id="IPR008274">
    <property type="entry name" value="AldOxase/xan_DH_MoCoBD1"/>
</dbReference>
<dbReference type="RefSeq" id="WP_062454371.1">
    <property type="nucleotide sequence ID" value="NZ_JACHBU010000013.1"/>
</dbReference>
<name>A0A7X0JNQ5_9HYPH</name>
<dbReference type="Proteomes" id="UP000585437">
    <property type="component" value="Unassembled WGS sequence"/>
</dbReference>
<evidence type="ECO:0000259" key="2">
    <source>
        <dbReference type="SMART" id="SM01008"/>
    </source>
</evidence>
<dbReference type="AlphaFoldDB" id="A0A7X0JNQ5"/>
<dbReference type="SUPFAM" id="SSF54665">
    <property type="entry name" value="CO dehydrogenase molybdoprotein N-domain-like"/>
    <property type="match status" value="1"/>
</dbReference>
<dbReference type="SMART" id="SM01008">
    <property type="entry name" value="Ald_Xan_dh_C"/>
    <property type="match status" value="1"/>
</dbReference>
<dbReference type="GO" id="GO:0005506">
    <property type="term" value="F:iron ion binding"/>
    <property type="evidence" value="ECO:0007669"/>
    <property type="project" value="InterPro"/>
</dbReference>
<keyword evidence="3" id="KW-0560">Oxidoreductase</keyword>
<dbReference type="InterPro" id="IPR036856">
    <property type="entry name" value="Ald_Oxase/Xan_DH_a/b_sf"/>
</dbReference>
<dbReference type="Pfam" id="PF01315">
    <property type="entry name" value="Ald_Xan_dh_C"/>
    <property type="match status" value="1"/>
</dbReference>
<sequence>MLFDRPATTNPIDQMKVVGQHITRIDGPKKVTGTATYAYEWNHANLNVAYGYPVGAGIAKGRISSMDIQAARNAPGVLAVVTAETAGKLSKGKMNAAKLLGGPEISHYHQAIAVVVAETFEQARAAASLIKVDYVRAPGSYDLEAAKDTAKKPEGSEGEDADTSAGNFDKAFAEAAVKFDQTYTTPDQSHAMMEPHSSLAMWDGDEVTVWTSNQMIAWNKSEMAITLGIDPEKVHIMSPFVGGGFGSKLFLRSDAVLAALGAKAAGRPVKLALPRPFVMNNTTHRPATIQRIRIGTTQEGKITAIAHESWNGNLPGGSLETAVAQTRLLYAGENRMTSMRLAALDLPEGNAMRAPGEAPGLMALEIAMDELAEQLNLDPVELRIINDTQVDPEKPERKFSHRQLVECLRRGAETFGWDKRNAETGRVKDGRWMVGMGVAAAFRNNMNMKSGARVRLDSEGVVTVETDMTDIGTGSYTIIAQTAAEMMGVTIDKVAVELGDSRFPASSGSGGQWGGNSSTAGVYAACVALRDAISQKVGFNSADVTFADGQIRSGNRSIALAEAAGKDGVVAEDTIEYGDLAEEMQQSTFGAHFVEVGVDMYTAEIRVRRMLSVCAAGRILNPITARSQVIGAMTMGVGGAFMEELAVDKRRGFFVNHDLAGYEVPVHADIPHQDVIFLDETDPTTSPMKAKGVGELGLCGVAAALSNAVHNATGVRIRDYPVTLDKLLRDMPQVG</sequence>
<dbReference type="EC" id="1.17.1.4" evidence="3"/>
<dbReference type="SUPFAM" id="SSF56003">
    <property type="entry name" value="Molybdenum cofactor-binding domain"/>
    <property type="match status" value="1"/>
</dbReference>
<dbReference type="Pfam" id="PF20256">
    <property type="entry name" value="MoCoBD_2"/>
    <property type="match status" value="1"/>
</dbReference>
<feature type="region of interest" description="Disordered" evidence="1">
    <location>
        <begin position="146"/>
        <end position="165"/>
    </location>
</feature>
<evidence type="ECO:0000313" key="3">
    <source>
        <dbReference type="EMBL" id="MBB6511000.1"/>
    </source>
</evidence>
<keyword evidence="4" id="KW-1185">Reference proteome</keyword>
<dbReference type="InterPro" id="IPR046867">
    <property type="entry name" value="AldOxase/xan_DH_MoCoBD2"/>
</dbReference>
<dbReference type="Gene3D" id="3.30.365.10">
    <property type="entry name" value="Aldehyde oxidase/xanthine dehydrogenase, molybdopterin binding domain"/>
    <property type="match status" value="4"/>
</dbReference>
<organism evidence="3 4">
    <name type="scientific">Rhizobium soli</name>
    <dbReference type="NCBI Taxonomy" id="424798"/>
    <lineage>
        <taxon>Bacteria</taxon>
        <taxon>Pseudomonadati</taxon>
        <taxon>Pseudomonadota</taxon>
        <taxon>Alphaproteobacteria</taxon>
        <taxon>Hyphomicrobiales</taxon>
        <taxon>Rhizobiaceae</taxon>
        <taxon>Rhizobium/Agrobacterium group</taxon>
        <taxon>Rhizobium</taxon>
    </lineage>
</organism>
<dbReference type="Pfam" id="PF02738">
    <property type="entry name" value="MoCoBD_1"/>
    <property type="match status" value="1"/>
</dbReference>
<feature type="compositionally biased region" description="Basic and acidic residues" evidence="1">
    <location>
        <begin position="146"/>
        <end position="155"/>
    </location>
</feature>
<feature type="domain" description="Aldehyde oxidase/xanthine dehydrogenase a/b hammerhead" evidence="2">
    <location>
        <begin position="32"/>
        <end position="138"/>
    </location>
</feature>
<dbReference type="InterPro" id="IPR016208">
    <property type="entry name" value="Ald_Oxase/xanthine_DH-like"/>
</dbReference>
<dbReference type="NCBIfam" id="NF041671">
    <property type="entry name" value="peri_hyde_PaoC"/>
    <property type="match status" value="1"/>
</dbReference>
<dbReference type="GO" id="GO:0004854">
    <property type="term" value="F:xanthine dehydrogenase activity"/>
    <property type="evidence" value="ECO:0007669"/>
    <property type="project" value="UniProtKB-EC"/>
</dbReference>
<gene>
    <name evidence="3" type="ORF">F4695_004393</name>
</gene>
<dbReference type="InterPro" id="IPR049648">
    <property type="entry name" value="PaoC-like"/>
</dbReference>
<dbReference type="InterPro" id="IPR037165">
    <property type="entry name" value="AldOxase/xan_DH_Mopterin-bd_sf"/>
</dbReference>
<comment type="caution">
    <text evidence="3">The sequence shown here is derived from an EMBL/GenBank/DDBJ whole genome shotgun (WGS) entry which is preliminary data.</text>
</comment>
<proteinExistence type="predicted"/>
<accession>A0A7X0JNQ5</accession>
<reference evidence="3 4" key="1">
    <citation type="submission" date="2020-08" db="EMBL/GenBank/DDBJ databases">
        <title>The Agave Microbiome: Exploring the role of microbial communities in plant adaptations to desert environments.</title>
        <authorList>
            <person name="Partida-Martinez L.P."/>
        </authorList>
    </citation>
    <scope>NUCLEOTIDE SEQUENCE [LARGE SCALE GENOMIC DNA]</scope>
    <source>
        <strain evidence="3 4">AS3.12</strain>
    </source>
</reference>
<evidence type="ECO:0000256" key="1">
    <source>
        <dbReference type="SAM" id="MobiDB-lite"/>
    </source>
</evidence>